<proteinExistence type="predicted"/>
<accession>A0ABZ2XK13</accession>
<protein>
    <recommendedName>
        <fullName evidence="3">STAS/SEC14 domain-containing protein</fullName>
    </recommendedName>
</protein>
<sequence length="137" mass="15261">MTCRLVWEPEGVLAIYEGGLPSAGLLDVVRRIQSDPRFDDARYVIHDFSAVSRHDIGPSALTELAALHYGAKLSSPNCRIVFVTMDSRLADEIRKVLGGDLKSYQCEVRPTLIDARDWLDAQPQLMLLSDVMGFIGR</sequence>
<evidence type="ECO:0000313" key="1">
    <source>
        <dbReference type="EMBL" id="WZJ22958.1"/>
    </source>
</evidence>
<dbReference type="Proteomes" id="UP001479520">
    <property type="component" value="Chromosome"/>
</dbReference>
<evidence type="ECO:0008006" key="3">
    <source>
        <dbReference type="Google" id="ProtNLM"/>
    </source>
</evidence>
<dbReference type="EMBL" id="CP151406">
    <property type="protein sequence ID" value="WZJ22958.1"/>
    <property type="molecule type" value="Genomic_DNA"/>
</dbReference>
<name>A0ABZ2XK13_9RHOO</name>
<keyword evidence="2" id="KW-1185">Reference proteome</keyword>
<gene>
    <name evidence="1" type="ORF">AADV58_07370</name>
</gene>
<organism evidence="1 2">
    <name type="scientific">Azonexus hydrophilus</name>
    <dbReference type="NCBI Taxonomy" id="418702"/>
    <lineage>
        <taxon>Bacteria</taxon>
        <taxon>Pseudomonadati</taxon>
        <taxon>Pseudomonadota</taxon>
        <taxon>Betaproteobacteria</taxon>
        <taxon>Rhodocyclales</taxon>
        <taxon>Azonexaceae</taxon>
        <taxon>Azonexus</taxon>
    </lineage>
</organism>
<reference evidence="1 2" key="1">
    <citation type="submission" date="2024-04" db="EMBL/GenBank/DDBJ databases">
        <title>Dissimilatory iodate-reducing microorganisms contribute to the enrichment of iodine in groundwater.</title>
        <authorList>
            <person name="Jiang Z."/>
        </authorList>
    </citation>
    <scope>NUCLEOTIDE SEQUENCE [LARGE SCALE GENOMIC DNA]</scope>
    <source>
        <strain evidence="1 2">NCP973</strain>
    </source>
</reference>
<dbReference type="RefSeq" id="WP_157272552.1">
    <property type="nucleotide sequence ID" value="NZ_CP151406.1"/>
</dbReference>
<evidence type="ECO:0000313" key="2">
    <source>
        <dbReference type="Proteomes" id="UP001479520"/>
    </source>
</evidence>